<feature type="region of interest" description="Disordered" evidence="1">
    <location>
        <begin position="373"/>
        <end position="408"/>
    </location>
</feature>
<reference evidence="5" key="2">
    <citation type="submission" date="2013-12" db="EMBL/GenBank/DDBJ databases">
        <title>Evolution of pathogenesis and genome organization in the Tremellales.</title>
        <authorList>
            <person name="Cuomo C."/>
            <person name="Litvintseva A."/>
            <person name="Heitman J."/>
            <person name="Chen Y."/>
            <person name="Sun S."/>
            <person name="Springer D."/>
            <person name="Dromer F."/>
            <person name="Young S."/>
            <person name="Zeng Q."/>
            <person name="Chapman S."/>
            <person name="Gujja S."/>
            <person name="Saif S."/>
            <person name="Birren B."/>
        </authorList>
    </citation>
    <scope>NUCLEOTIDE SEQUENCE [LARGE SCALE GENOMIC DNA]</scope>
    <source>
        <strain evidence="5">BCC8398</strain>
    </source>
</reference>
<organism evidence="4 5">
    <name type="scientific">Kwoniella heveanensis BCC8398</name>
    <dbReference type="NCBI Taxonomy" id="1296120"/>
    <lineage>
        <taxon>Eukaryota</taxon>
        <taxon>Fungi</taxon>
        <taxon>Dikarya</taxon>
        <taxon>Basidiomycota</taxon>
        <taxon>Agaricomycotina</taxon>
        <taxon>Tremellomycetes</taxon>
        <taxon>Tremellales</taxon>
        <taxon>Cryptococcaceae</taxon>
        <taxon>Kwoniella</taxon>
    </lineage>
</organism>
<feature type="transmembrane region" description="Helical" evidence="2">
    <location>
        <begin position="22"/>
        <end position="44"/>
    </location>
</feature>
<evidence type="ECO:0000313" key="5">
    <source>
        <dbReference type="Proteomes" id="UP000092666"/>
    </source>
</evidence>
<dbReference type="Proteomes" id="UP000092666">
    <property type="component" value="Unassembled WGS sequence"/>
</dbReference>
<feature type="transmembrane region" description="Helical" evidence="2">
    <location>
        <begin position="92"/>
        <end position="115"/>
    </location>
</feature>
<feature type="transmembrane region" description="Helical" evidence="2">
    <location>
        <begin position="127"/>
        <end position="153"/>
    </location>
</feature>
<feature type="domain" description="DUF6534" evidence="3">
    <location>
        <begin position="184"/>
        <end position="275"/>
    </location>
</feature>
<dbReference type="OrthoDB" id="2535105at2759"/>
<gene>
    <name evidence="4" type="ORF">I316_05462</name>
</gene>
<keyword evidence="2" id="KW-0472">Membrane</keyword>
<reference evidence="4 5" key="1">
    <citation type="submission" date="2013-07" db="EMBL/GenBank/DDBJ databases">
        <title>The Genome Sequence of Cryptococcus heveanensis BCC8398.</title>
        <authorList>
            <consortium name="The Broad Institute Genome Sequencing Platform"/>
            <person name="Cuomo C."/>
            <person name="Litvintseva A."/>
            <person name="Chen Y."/>
            <person name="Heitman J."/>
            <person name="Sun S."/>
            <person name="Springer D."/>
            <person name="Dromer F."/>
            <person name="Young S.K."/>
            <person name="Zeng Q."/>
            <person name="Gargeya S."/>
            <person name="Fitzgerald M."/>
            <person name="Abouelleil A."/>
            <person name="Alvarado L."/>
            <person name="Berlin A.M."/>
            <person name="Chapman S.B."/>
            <person name="Dewar J."/>
            <person name="Goldberg J."/>
            <person name="Griggs A."/>
            <person name="Gujja S."/>
            <person name="Hansen M."/>
            <person name="Howarth C."/>
            <person name="Imamovic A."/>
            <person name="Larimer J."/>
            <person name="McCowan C."/>
            <person name="Murphy C."/>
            <person name="Pearson M."/>
            <person name="Priest M."/>
            <person name="Roberts A."/>
            <person name="Saif S."/>
            <person name="Shea T."/>
            <person name="Sykes S."/>
            <person name="Wortman J."/>
            <person name="Nusbaum C."/>
            <person name="Birren B."/>
        </authorList>
    </citation>
    <scope>NUCLEOTIDE SEQUENCE [LARGE SCALE GENOMIC DNA]</scope>
    <source>
        <strain evidence="4 5">BCC8398</strain>
    </source>
</reference>
<name>A0A1B9GP95_9TREE</name>
<dbReference type="PANTHER" id="PTHR40465:SF1">
    <property type="entry name" value="DUF6534 DOMAIN-CONTAINING PROTEIN"/>
    <property type="match status" value="1"/>
</dbReference>
<feature type="transmembrane region" description="Helical" evidence="2">
    <location>
        <begin position="173"/>
        <end position="197"/>
    </location>
</feature>
<feature type="region of interest" description="Disordered" evidence="1">
    <location>
        <begin position="333"/>
        <end position="359"/>
    </location>
</feature>
<dbReference type="AlphaFoldDB" id="A0A1B9GP95"/>
<protein>
    <recommendedName>
        <fullName evidence="3">DUF6534 domain-containing protein</fullName>
    </recommendedName>
</protein>
<dbReference type="EMBL" id="KV700128">
    <property type="protein sequence ID" value="OCF32826.1"/>
    <property type="molecule type" value="Genomic_DNA"/>
</dbReference>
<keyword evidence="5" id="KW-1185">Reference proteome</keyword>
<dbReference type="InterPro" id="IPR045339">
    <property type="entry name" value="DUF6534"/>
</dbReference>
<keyword evidence="2" id="KW-1133">Transmembrane helix</keyword>
<proteinExistence type="predicted"/>
<keyword evidence="2" id="KW-0812">Transmembrane</keyword>
<evidence type="ECO:0000313" key="4">
    <source>
        <dbReference type="EMBL" id="OCF32826.1"/>
    </source>
</evidence>
<dbReference type="PANTHER" id="PTHR40465">
    <property type="entry name" value="CHROMOSOME 1, WHOLE GENOME SHOTGUN SEQUENCE"/>
    <property type="match status" value="1"/>
</dbReference>
<feature type="transmembrane region" description="Helical" evidence="2">
    <location>
        <begin position="218"/>
        <end position="240"/>
    </location>
</feature>
<accession>A0A1B9GP95</accession>
<evidence type="ECO:0000256" key="1">
    <source>
        <dbReference type="SAM" id="MobiDB-lite"/>
    </source>
</evidence>
<feature type="compositionally biased region" description="Polar residues" evidence="1">
    <location>
        <begin position="341"/>
        <end position="357"/>
    </location>
</feature>
<evidence type="ECO:0000259" key="3">
    <source>
        <dbReference type="Pfam" id="PF20152"/>
    </source>
</evidence>
<dbReference type="STRING" id="1296120.A0A1B9GP95"/>
<evidence type="ECO:0000256" key="2">
    <source>
        <dbReference type="SAM" id="Phobius"/>
    </source>
</evidence>
<sequence>MDEYDIVIATSNNPYPVAPTGYLLGSYLALALYGVHVSQVFRYFGRHRDSMKIRLLVAWIFTLSTLQILIILASSWQYFVGGIKNPSIWGQFWWPLSFQDALIPLMAYTAQLYFGRRAWLLTGKRPWMLWTTWTLATVTFACGVALAITARLWSDDPFVSKDSFHSRAIGIPSQVVAITWMGLSAVTDGCITLLLVWRFRQARNSVFYSTRTLVKKMIALTLETVLLTHIVGGVMCVIFLASPAAHRTKSDIFWVLLEAVTELYALSVVFTINSRPPTVPSTPDSLATDSEAKDGREQLPQHLGQTALDYHVEGYQGSTPFGVRPIAINRLQGSEPGSLADATSTKDGSSRDGTASPFTPFDELQEYAMFSPRPMLFVDGSPAEADWGRGRPTEDLDSEEKEISGYEK</sequence>
<dbReference type="Pfam" id="PF20152">
    <property type="entry name" value="DUF6534"/>
    <property type="match status" value="1"/>
</dbReference>
<feature type="transmembrane region" description="Helical" evidence="2">
    <location>
        <begin position="252"/>
        <end position="272"/>
    </location>
</feature>
<feature type="transmembrane region" description="Helical" evidence="2">
    <location>
        <begin position="56"/>
        <end position="80"/>
    </location>
</feature>